<feature type="transmembrane region" description="Helical" evidence="7">
    <location>
        <begin position="144"/>
        <end position="166"/>
    </location>
</feature>
<name>M7SY96_EUTLA</name>
<evidence type="ECO:0000256" key="1">
    <source>
        <dbReference type="ARBA" id="ARBA00004141"/>
    </source>
</evidence>
<organism evidence="9 10">
    <name type="scientific">Eutypa lata (strain UCR-EL1)</name>
    <name type="common">Grapevine dieback disease fungus</name>
    <name type="synonym">Eutypa armeniacae</name>
    <dbReference type="NCBI Taxonomy" id="1287681"/>
    <lineage>
        <taxon>Eukaryota</taxon>
        <taxon>Fungi</taxon>
        <taxon>Dikarya</taxon>
        <taxon>Ascomycota</taxon>
        <taxon>Pezizomycotina</taxon>
        <taxon>Sordariomycetes</taxon>
        <taxon>Xylariomycetidae</taxon>
        <taxon>Xylariales</taxon>
        <taxon>Diatrypaceae</taxon>
        <taxon>Eutypa</taxon>
    </lineage>
</organism>
<feature type="compositionally biased region" description="Polar residues" evidence="6">
    <location>
        <begin position="304"/>
        <end position="313"/>
    </location>
</feature>
<feature type="transmembrane region" description="Helical" evidence="7">
    <location>
        <begin position="63"/>
        <end position="82"/>
    </location>
</feature>
<reference evidence="10" key="1">
    <citation type="journal article" date="2013" name="Genome Announc.">
        <title>Draft genome sequence of the grapevine dieback fungus Eutypa lata UCR-EL1.</title>
        <authorList>
            <person name="Blanco-Ulate B."/>
            <person name="Rolshausen P.E."/>
            <person name="Cantu D."/>
        </authorList>
    </citation>
    <scope>NUCLEOTIDE SEQUENCE [LARGE SCALE GENOMIC DNA]</scope>
    <source>
        <strain evidence="10">UCR-EL1</strain>
    </source>
</reference>
<evidence type="ECO:0000256" key="2">
    <source>
        <dbReference type="ARBA" id="ARBA00022692"/>
    </source>
</evidence>
<evidence type="ECO:0000313" key="9">
    <source>
        <dbReference type="EMBL" id="EMR69528.1"/>
    </source>
</evidence>
<evidence type="ECO:0000256" key="5">
    <source>
        <dbReference type="ARBA" id="ARBA00038359"/>
    </source>
</evidence>
<evidence type="ECO:0000256" key="7">
    <source>
        <dbReference type="SAM" id="Phobius"/>
    </source>
</evidence>
<dbReference type="PANTHER" id="PTHR33048:SF47">
    <property type="entry name" value="INTEGRAL MEMBRANE PROTEIN-RELATED"/>
    <property type="match status" value="1"/>
</dbReference>
<feature type="domain" description="Rhodopsin" evidence="8">
    <location>
        <begin position="16"/>
        <end position="242"/>
    </location>
</feature>
<dbReference type="InterPro" id="IPR049326">
    <property type="entry name" value="Rhodopsin_dom_fungi"/>
</dbReference>
<sequence length="331" mass="36468">MELVHLPVLGFVRAELIINCIVAVLVLMVPLALAMLVAHGLIVPVGSGYNMPDHLELYANFQYIGQITFGTTLVYVVALSLIKASMLTFFLRVFVTTSLHNAAKALLGFVVLWMVCYLCANIFLCHPISAQWTGIGTCGAYVPMIQSLIATNIVSDLVIMSLPMYSIWSLQTRKTEKLGIMSCFALGLAVVVAATCRLVYISTVLANDNITATLPTIMFLFVLEPNLGILCVSIPMLRPLYAMYRKRIGGSRLKEDTDERTDSRVENNAAWEMEDFYRPDVIKHDTTVTGPGEESTPGDDSGSEKNLTTTTDPNRTKGAIRVETVWTMTRS</sequence>
<dbReference type="OMA" id="IMALPMH"/>
<proteinExistence type="inferred from homology"/>
<protein>
    <submittedName>
        <fullName evidence="9">Putative integral membrane protein</fullName>
    </submittedName>
</protein>
<dbReference type="HOGENOM" id="CLU_028200_0_1_1"/>
<keyword evidence="2 7" id="KW-0812">Transmembrane</keyword>
<dbReference type="InterPro" id="IPR052337">
    <property type="entry name" value="SAT4-like"/>
</dbReference>
<evidence type="ECO:0000313" key="10">
    <source>
        <dbReference type="Proteomes" id="UP000012174"/>
    </source>
</evidence>
<keyword evidence="10" id="KW-1185">Reference proteome</keyword>
<dbReference type="GO" id="GO:0016020">
    <property type="term" value="C:membrane"/>
    <property type="evidence" value="ECO:0007669"/>
    <property type="project" value="UniProtKB-SubCell"/>
</dbReference>
<dbReference type="EMBL" id="KB706060">
    <property type="protein sequence ID" value="EMR69528.1"/>
    <property type="molecule type" value="Genomic_DNA"/>
</dbReference>
<dbReference type="AlphaFoldDB" id="M7SY96"/>
<gene>
    <name evidence="9" type="ORF">UCREL1_3425</name>
</gene>
<dbReference type="PANTHER" id="PTHR33048">
    <property type="entry name" value="PTH11-LIKE INTEGRAL MEMBRANE PROTEIN (AFU_ORTHOLOGUE AFUA_5G11245)"/>
    <property type="match status" value="1"/>
</dbReference>
<dbReference type="KEGG" id="ela:UCREL1_3425"/>
<evidence type="ECO:0000256" key="6">
    <source>
        <dbReference type="SAM" id="MobiDB-lite"/>
    </source>
</evidence>
<feature type="transmembrane region" description="Helical" evidence="7">
    <location>
        <begin position="212"/>
        <end position="237"/>
    </location>
</feature>
<feature type="region of interest" description="Disordered" evidence="6">
    <location>
        <begin position="282"/>
        <end position="320"/>
    </location>
</feature>
<evidence type="ECO:0000259" key="8">
    <source>
        <dbReference type="Pfam" id="PF20684"/>
    </source>
</evidence>
<accession>M7SY96</accession>
<keyword evidence="4 7" id="KW-0472">Membrane</keyword>
<evidence type="ECO:0000256" key="4">
    <source>
        <dbReference type="ARBA" id="ARBA00023136"/>
    </source>
</evidence>
<dbReference type="Pfam" id="PF20684">
    <property type="entry name" value="Fung_rhodopsin"/>
    <property type="match status" value="1"/>
</dbReference>
<dbReference type="OrthoDB" id="3529975at2759"/>
<comment type="similarity">
    <text evidence="5">Belongs to the SAT4 family.</text>
</comment>
<dbReference type="eggNOG" id="ENOG502SIIN">
    <property type="taxonomic scope" value="Eukaryota"/>
</dbReference>
<feature type="transmembrane region" description="Helical" evidence="7">
    <location>
        <begin position="178"/>
        <end position="200"/>
    </location>
</feature>
<evidence type="ECO:0000256" key="3">
    <source>
        <dbReference type="ARBA" id="ARBA00022989"/>
    </source>
</evidence>
<feature type="transmembrane region" description="Helical" evidence="7">
    <location>
        <begin position="16"/>
        <end position="43"/>
    </location>
</feature>
<feature type="transmembrane region" description="Helical" evidence="7">
    <location>
        <begin position="103"/>
        <end position="124"/>
    </location>
</feature>
<keyword evidence="3 7" id="KW-1133">Transmembrane helix</keyword>
<comment type="subcellular location">
    <subcellularLocation>
        <location evidence="1">Membrane</location>
        <topology evidence="1">Multi-pass membrane protein</topology>
    </subcellularLocation>
</comment>
<dbReference type="Proteomes" id="UP000012174">
    <property type="component" value="Unassembled WGS sequence"/>
</dbReference>